<evidence type="ECO:0000313" key="7">
    <source>
        <dbReference type="Proteomes" id="UP000249061"/>
    </source>
</evidence>
<evidence type="ECO:0000256" key="2">
    <source>
        <dbReference type="ARBA" id="ARBA00022631"/>
    </source>
</evidence>
<accession>A0A2W5TRK8</accession>
<dbReference type="InterPro" id="IPR015908">
    <property type="entry name" value="Allantoicase_dom"/>
</dbReference>
<evidence type="ECO:0000256" key="1">
    <source>
        <dbReference type="ARBA" id="ARBA00009242"/>
    </source>
</evidence>
<sequence>MSNAPDFTDYPDLAAERVGGAAIGTNDDFFAEKENLLKAHEAEWKDHEYTHKGKWMDGWESRRRREAGYDWCVVRLGLPGVIKGFVVDTKWFRGNFPESCSIEAATLKGPLDIKEAQTAEWVEIVPKAKLQGDSKNYFAITDERRFTHVRLNIFPDGGVARLRVHGEVVPDWSKLHAHGGLVDLAALENGAYVLSCSDMFFGSRHNLIKPDRAVNMGDGWETKRRRGPGNDWSLVRLAASGTVQRIEVDTTHFKGNAPGRCVIEGCVGPRDAKPDALTGWRTLVESPLQPHTRHFFEEELRRVGPVTHVKLSVFPDGGVARLRVWGELSEQQNVGLAKLNALSTDAAAAEFLKVCGSKKWATAMAWARPFENVPALMRIAEREWWKLENVDFLEAFGAHPRIGDKTGGKWNAQEQSGTSTAAQQTLEKLKAQNDAYFDKHGFIFIVCATGKSADEMLALLEARLPNDKASEVRTAAEEQAKISRIRLNKWLEEHGK</sequence>
<dbReference type="HAMAP" id="MF_00813">
    <property type="entry name" value="Allantoicase"/>
    <property type="match status" value="1"/>
</dbReference>
<dbReference type="EMBL" id="QFQP01000001">
    <property type="protein sequence ID" value="PZR18329.1"/>
    <property type="molecule type" value="Genomic_DNA"/>
</dbReference>
<dbReference type="Proteomes" id="UP000249061">
    <property type="component" value="Unassembled WGS sequence"/>
</dbReference>
<evidence type="ECO:0000259" key="4">
    <source>
        <dbReference type="Pfam" id="PF03561"/>
    </source>
</evidence>
<proteinExistence type="inferred from homology"/>
<comment type="catalytic activity">
    <reaction evidence="3">
        <text>allantoate + H2O = (S)-ureidoglycolate + urea</text>
        <dbReference type="Rhea" id="RHEA:11016"/>
        <dbReference type="ChEBI" id="CHEBI:15377"/>
        <dbReference type="ChEBI" id="CHEBI:16199"/>
        <dbReference type="ChEBI" id="CHEBI:17536"/>
        <dbReference type="ChEBI" id="CHEBI:57296"/>
        <dbReference type="EC" id="3.5.3.4"/>
    </reaction>
</comment>
<comment type="pathway">
    <text evidence="3">Nitrogen metabolism; (S)-allantoin degradation; (S)-ureidoglycolate from allantoate (aminidohydrolase route): step 1/1.</text>
</comment>
<dbReference type="PANTHER" id="PTHR12045">
    <property type="entry name" value="ALLANTOICASE"/>
    <property type="match status" value="1"/>
</dbReference>
<dbReference type="PANTHER" id="PTHR12045:SF3">
    <property type="entry name" value="INACTIVE ALLANTOICASE-RELATED"/>
    <property type="match status" value="1"/>
</dbReference>
<dbReference type="EC" id="3.5.3.4" evidence="3"/>
<feature type="domain" description="Oxo-4-hydroxy-4-carboxy-5-ureidoimidazoline decarboxylase" evidence="5">
    <location>
        <begin position="340"/>
        <end position="488"/>
    </location>
</feature>
<keyword evidence="3" id="KW-0378">Hydrolase</keyword>
<dbReference type="GO" id="GO:0004037">
    <property type="term" value="F:allantoicase activity"/>
    <property type="evidence" value="ECO:0007669"/>
    <property type="project" value="UniProtKB-UniRule"/>
</dbReference>
<dbReference type="NCBIfam" id="TIGR02961">
    <property type="entry name" value="allantoicase"/>
    <property type="match status" value="1"/>
</dbReference>
<dbReference type="InterPro" id="IPR017595">
    <property type="entry name" value="OHCU_decarboxylase-2"/>
</dbReference>
<dbReference type="InterPro" id="IPR008979">
    <property type="entry name" value="Galactose-bd-like_sf"/>
</dbReference>
<protein>
    <recommendedName>
        <fullName evidence="3">Probable allantoicase</fullName>
        <ecNumber evidence="3">3.5.3.4</ecNumber>
    </recommendedName>
    <alternativeName>
        <fullName evidence="3">Allantoate amidinohydrolase</fullName>
    </alternativeName>
</protein>
<dbReference type="AlphaFoldDB" id="A0A2W5TRK8"/>
<dbReference type="NCBIfam" id="NF010372">
    <property type="entry name" value="PRK13798.1"/>
    <property type="match status" value="1"/>
</dbReference>
<dbReference type="SUPFAM" id="SSF158694">
    <property type="entry name" value="UraD-Like"/>
    <property type="match status" value="1"/>
</dbReference>
<evidence type="ECO:0000259" key="5">
    <source>
        <dbReference type="Pfam" id="PF09349"/>
    </source>
</evidence>
<dbReference type="InterPro" id="IPR018020">
    <property type="entry name" value="OHCU_decarboxylase"/>
</dbReference>
<comment type="caution">
    <text evidence="6">The sequence shown here is derived from an EMBL/GenBank/DDBJ whole genome shotgun (WGS) entry which is preliminary data.</text>
</comment>
<dbReference type="Gene3D" id="1.10.3330.10">
    <property type="entry name" value="Oxo-4-hydroxy-4-carboxy-5-ureidoimidazoline decarboxylase"/>
    <property type="match status" value="1"/>
</dbReference>
<comment type="similarity">
    <text evidence="1 3">Belongs to the allantoicase family.</text>
</comment>
<evidence type="ECO:0000256" key="3">
    <source>
        <dbReference type="HAMAP-Rule" id="MF_00813"/>
    </source>
</evidence>
<gene>
    <name evidence="3" type="primary">alc</name>
    <name evidence="6" type="ORF">DI536_00125</name>
</gene>
<dbReference type="UniPathway" id="UPA00395">
    <property type="reaction ID" value="UER00654"/>
</dbReference>
<keyword evidence="2 3" id="KW-0659">Purine metabolism</keyword>
<organism evidence="6 7">
    <name type="scientific">Archangium gephyra</name>
    <dbReference type="NCBI Taxonomy" id="48"/>
    <lineage>
        <taxon>Bacteria</taxon>
        <taxon>Pseudomonadati</taxon>
        <taxon>Myxococcota</taxon>
        <taxon>Myxococcia</taxon>
        <taxon>Myxococcales</taxon>
        <taxon>Cystobacterineae</taxon>
        <taxon>Archangiaceae</taxon>
        <taxon>Archangium</taxon>
    </lineage>
</organism>
<name>A0A2W5TRK8_9BACT</name>
<dbReference type="InterPro" id="IPR036778">
    <property type="entry name" value="OHCU_decarboxylase_sf"/>
</dbReference>
<reference evidence="6 7" key="1">
    <citation type="submission" date="2017-08" db="EMBL/GenBank/DDBJ databases">
        <title>Infants hospitalized years apart are colonized by the same room-sourced microbial strains.</title>
        <authorList>
            <person name="Brooks B."/>
            <person name="Olm M.R."/>
            <person name="Firek B.A."/>
            <person name="Baker R."/>
            <person name="Thomas B.C."/>
            <person name="Morowitz M.J."/>
            <person name="Banfield J.F."/>
        </authorList>
    </citation>
    <scope>NUCLEOTIDE SEQUENCE [LARGE SCALE GENOMIC DNA]</scope>
    <source>
        <strain evidence="6">S2_003_000_R2_14</strain>
    </source>
</reference>
<feature type="domain" description="Allantoicase" evidence="4">
    <location>
        <begin position="19"/>
        <end position="168"/>
    </location>
</feature>
<dbReference type="NCBIfam" id="TIGR03180">
    <property type="entry name" value="UraD_2"/>
    <property type="match status" value="1"/>
</dbReference>
<dbReference type="Pfam" id="PF09349">
    <property type="entry name" value="OHCU_decarbox"/>
    <property type="match status" value="1"/>
</dbReference>
<dbReference type="GO" id="GO:0000256">
    <property type="term" value="P:allantoin catabolic process"/>
    <property type="evidence" value="ECO:0007669"/>
    <property type="project" value="UniProtKB-UniRule"/>
</dbReference>
<evidence type="ECO:0000313" key="6">
    <source>
        <dbReference type="EMBL" id="PZR18329.1"/>
    </source>
</evidence>
<dbReference type="GO" id="GO:0006144">
    <property type="term" value="P:purine nucleobase metabolic process"/>
    <property type="evidence" value="ECO:0007669"/>
    <property type="project" value="UniProtKB-KW"/>
</dbReference>
<dbReference type="InterPro" id="IPR005164">
    <property type="entry name" value="Allantoicase"/>
</dbReference>
<feature type="domain" description="Allantoicase" evidence="4">
    <location>
        <begin position="190"/>
        <end position="328"/>
    </location>
</feature>
<dbReference type="Pfam" id="PF03561">
    <property type="entry name" value="Allantoicase"/>
    <property type="match status" value="2"/>
</dbReference>
<dbReference type="Gene3D" id="2.60.120.260">
    <property type="entry name" value="Galactose-binding domain-like"/>
    <property type="match status" value="2"/>
</dbReference>
<dbReference type="SUPFAM" id="SSF49785">
    <property type="entry name" value="Galactose-binding domain-like"/>
    <property type="match status" value="2"/>
</dbReference>